<dbReference type="PANTHER" id="PTHR30388:SF4">
    <property type="entry name" value="MOLYBDENUM COFACTOR INSERTION CHAPERONE PAOD"/>
    <property type="match status" value="1"/>
</dbReference>
<organism evidence="3 4">
    <name type="scientific">Nocardia goodfellowii</name>
    <dbReference type="NCBI Taxonomy" id="882446"/>
    <lineage>
        <taxon>Bacteria</taxon>
        <taxon>Bacillati</taxon>
        <taxon>Actinomycetota</taxon>
        <taxon>Actinomycetes</taxon>
        <taxon>Mycobacteriales</taxon>
        <taxon>Nocardiaceae</taxon>
        <taxon>Nocardia</taxon>
    </lineage>
</organism>
<evidence type="ECO:0000259" key="2">
    <source>
        <dbReference type="Pfam" id="PF13478"/>
    </source>
</evidence>
<evidence type="ECO:0000313" key="4">
    <source>
        <dbReference type="Proteomes" id="UP001519325"/>
    </source>
</evidence>
<dbReference type="PANTHER" id="PTHR30388">
    <property type="entry name" value="ALDEHYDE OXIDOREDUCTASE MOLYBDENUM COFACTOR ASSEMBLY PROTEIN"/>
    <property type="match status" value="1"/>
</dbReference>
<dbReference type="EMBL" id="JAGGMR010000001">
    <property type="protein sequence ID" value="MBP2188707.1"/>
    <property type="molecule type" value="Genomic_DNA"/>
</dbReference>
<dbReference type="Gene3D" id="3.40.50.720">
    <property type="entry name" value="NAD(P)-binding Rossmann-like Domain"/>
    <property type="match status" value="1"/>
</dbReference>
<keyword evidence="4" id="KW-1185">Reference proteome</keyword>
<evidence type="ECO:0000259" key="1">
    <source>
        <dbReference type="Pfam" id="PF02625"/>
    </source>
</evidence>
<proteinExistence type="predicted"/>
<dbReference type="InterPro" id="IPR052698">
    <property type="entry name" value="MoCofactor_Util/Proc"/>
</dbReference>
<comment type="caution">
    <text evidence="3">The sequence shown here is derived from an EMBL/GenBank/DDBJ whole genome shotgun (WGS) entry which is preliminary data.</text>
</comment>
<feature type="domain" description="XdhC- CoxI" evidence="1">
    <location>
        <begin position="12"/>
        <end position="78"/>
    </location>
</feature>
<protein>
    <submittedName>
        <fullName evidence="3">Xanthine dehydrogenase accessory factor</fullName>
    </submittedName>
</protein>
<gene>
    <name evidence="3" type="ORF">BJ987_001608</name>
</gene>
<dbReference type="RefSeq" id="WP_209886303.1">
    <property type="nucleotide sequence ID" value="NZ_JAGGMR010000001.1"/>
</dbReference>
<sequence>MRDIIDDLLRVWHSGRTGGLATIVRTVGSGPLTVGTSLLVDANGAVYGSMLGGIVEHTVQQAAVEAARTGARGMHRFGVPASETGSSTGGMVDVFVEPFSRHDFPEFPNIAAEIAAHRRVTLFTVVWNPDPDLIGQHLITGKRHNTELVALPDSDLFVVSFAPPPRLIVFGANATAAALTTQARLLGYRVTICDSRETYATPEAFPGAEVVVDWPHRYLNTLAAAGEIDSSTAIVVLSGDPKFEIPLLTVALRLPELGYLGAAGTYAAHTRRMEDLRAGGFDEQTLATMHSPAGLDLGARTAGETALSIAAELLAARSGRTGQIRSPRTAPVTDQRAFDTAEQAFITAL</sequence>
<feature type="domain" description="XdhC Rossmann" evidence="2">
    <location>
        <begin position="167"/>
        <end position="313"/>
    </location>
</feature>
<evidence type="ECO:0000313" key="3">
    <source>
        <dbReference type="EMBL" id="MBP2188707.1"/>
    </source>
</evidence>
<reference evidence="3 4" key="1">
    <citation type="submission" date="2021-03" db="EMBL/GenBank/DDBJ databases">
        <title>Sequencing the genomes of 1000 actinobacteria strains.</title>
        <authorList>
            <person name="Klenk H.-P."/>
        </authorList>
    </citation>
    <scope>NUCLEOTIDE SEQUENCE [LARGE SCALE GENOMIC DNA]</scope>
    <source>
        <strain evidence="3 4">DSM 45516</strain>
    </source>
</reference>
<dbReference type="Pfam" id="PF02625">
    <property type="entry name" value="XdhC_CoxI"/>
    <property type="match status" value="1"/>
</dbReference>
<dbReference type="InterPro" id="IPR027051">
    <property type="entry name" value="XdhC_Rossmann_dom"/>
</dbReference>
<dbReference type="Pfam" id="PF13478">
    <property type="entry name" value="XdhC_C"/>
    <property type="match status" value="1"/>
</dbReference>
<accession>A0ABS4QAI4</accession>
<name>A0ABS4QAI4_9NOCA</name>
<dbReference type="InterPro" id="IPR003777">
    <property type="entry name" value="XdhC_CoxI"/>
</dbReference>
<dbReference type="Proteomes" id="UP001519325">
    <property type="component" value="Unassembled WGS sequence"/>
</dbReference>